<evidence type="ECO:0000313" key="5">
    <source>
        <dbReference type="Proteomes" id="UP000005868"/>
    </source>
</evidence>
<reference evidence="4 5" key="2">
    <citation type="journal article" date="2012" name="Stand. Genomic Sci.">
        <title>Genome sequence of the moderately thermophilic, amino-acid-degrading and sulfur-reducing bacterium Thermovirga lienii type strain (Cas60314(T)).</title>
        <authorList>
            <person name="Goker M."/>
            <person name="Saunders E."/>
            <person name="Lapidus A."/>
            <person name="Nolan M."/>
            <person name="Lucas S."/>
            <person name="Hammon N."/>
            <person name="Deshpande S."/>
            <person name="Cheng J.F."/>
            <person name="Han C."/>
            <person name="Tapia R."/>
            <person name="Goodwin L.A."/>
            <person name="Pitluck S."/>
            <person name="Liolios K."/>
            <person name="Mavromatis K."/>
            <person name="Pagani I."/>
            <person name="Ivanova N."/>
            <person name="Mikhailova N."/>
            <person name="Pati A."/>
            <person name="Chen A."/>
            <person name="Palaniappan K."/>
            <person name="Land M."/>
            <person name="Chang Y.J."/>
            <person name="Jeffries C.D."/>
            <person name="Brambilla E.M."/>
            <person name="Rohde M."/>
            <person name="Spring S."/>
            <person name="Detter J.C."/>
            <person name="Woyke T."/>
            <person name="Bristow J."/>
            <person name="Eisen J.A."/>
            <person name="Markowitz V."/>
            <person name="Hugenholtz P."/>
            <person name="Kyrpides N.C."/>
            <person name="Klenk H.P."/>
        </authorList>
    </citation>
    <scope>NUCLEOTIDE SEQUENCE [LARGE SCALE GENOMIC DNA]</scope>
    <source>
        <strain evidence="5">ATCC BAA-1197 / DSM 17291 / Cas60314</strain>
    </source>
</reference>
<dbReference type="InterPro" id="IPR000644">
    <property type="entry name" value="CBS_dom"/>
</dbReference>
<feature type="domain" description="CBS" evidence="3">
    <location>
        <begin position="98"/>
        <end position="154"/>
    </location>
</feature>
<protein>
    <submittedName>
        <fullName evidence="4">CBS domain containing protein</fullName>
    </submittedName>
</protein>
<name>G7V9T8_THELD</name>
<evidence type="ECO:0000313" key="4">
    <source>
        <dbReference type="EMBL" id="AER66638.1"/>
    </source>
</evidence>
<dbReference type="HOGENOM" id="CLU_040681_9_0_0"/>
<dbReference type="PROSITE" id="PS51371">
    <property type="entry name" value="CBS"/>
    <property type="match status" value="2"/>
</dbReference>
<sequence>MKMEINAGSLMNKDLTALSEDELIIDALHVLYSQRLSGVPVVRDDWVLVGFLSEKDILQGAVPTYLEVLAQSTFLDDCEGNLLQRLCAMGKQKVKDLMTKDPVYVTPEASLMTVADLMLRKKIKRLPVVQDGKLVGIIDRGAFFEFIMEGDLYETME</sequence>
<reference evidence="5" key="1">
    <citation type="submission" date="2011-10" db="EMBL/GenBank/DDBJ databases">
        <title>The complete genome of chromosome of Thermovirga lienii DSM 17291.</title>
        <authorList>
            <consortium name="US DOE Joint Genome Institute (JGI-PGF)"/>
            <person name="Lucas S."/>
            <person name="Copeland A."/>
            <person name="Lapidus A."/>
            <person name="Glavina del Rio T."/>
            <person name="Dalin E."/>
            <person name="Tice H."/>
            <person name="Bruce D."/>
            <person name="Goodwin L."/>
            <person name="Pitluck S."/>
            <person name="Peters L."/>
            <person name="Mikhailova N."/>
            <person name="Saunders E."/>
            <person name="Kyrpides N."/>
            <person name="Mavromatis K."/>
            <person name="Ivanova N."/>
            <person name="Last F.I."/>
            <person name="Brettin T."/>
            <person name="Detter J.C."/>
            <person name="Han C."/>
            <person name="Larimer F."/>
            <person name="Land M."/>
            <person name="Hauser L."/>
            <person name="Markowitz V."/>
            <person name="Cheng J.-F."/>
            <person name="Hugenholtz P."/>
            <person name="Woyke T."/>
            <person name="Wu D."/>
            <person name="Spring S."/>
            <person name="Schroeder M."/>
            <person name="Brambilla E.-M."/>
            <person name="Klenk H.-P."/>
            <person name="Eisen J.A."/>
        </authorList>
    </citation>
    <scope>NUCLEOTIDE SEQUENCE [LARGE SCALE GENOMIC DNA]</scope>
    <source>
        <strain evidence="5">ATCC BAA-1197 / DSM 17291 / Cas60314</strain>
    </source>
</reference>
<keyword evidence="2" id="KW-0129">CBS domain</keyword>
<feature type="domain" description="CBS" evidence="3">
    <location>
        <begin position="11"/>
        <end position="68"/>
    </location>
</feature>
<dbReference type="AlphaFoldDB" id="G7V9T8"/>
<dbReference type="Proteomes" id="UP000005868">
    <property type="component" value="Chromosome"/>
</dbReference>
<dbReference type="Gene3D" id="3.10.580.10">
    <property type="entry name" value="CBS-domain"/>
    <property type="match status" value="1"/>
</dbReference>
<proteinExistence type="predicted"/>
<evidence type="ECO:0000256" key="2">
    <source>
        <dbReference type="PROSITE-ProRule" id="PRU00703"/>
    </source>
</evidence>
<dbReference type="SUPFAM" id="SSF54631">
    <property type="entry name" value="CBS-domain pair"/>
    <property type="match status" value="1"/>
</dbReference>
<dbReference type="InterPro" id="IPR051462">
    <property type="entry name" value="CBS_domain-containing"/>
</dbReference>
<gene>
    <name evidence="4" type="ordered locus">Tlie_0905</name>
</gene>
<dbReference type="SMART" id="SM00116">
    <property type="entry name" value="CBS"/>
    <property type="match status" value="2"/>
</dbReference>
<dbReference type="STRING" id="580340.Tlie_0905"/>
<keyword evidence="5" id="KW-1185">Reference proteome</keyword>
<dbReference type="EMBL" id="CP003096">
    <property type="protein sequence ID" value="AER66638.1"/>
    <property type="molecule type" value="Genomic_DNA"/>
</dbReference>
<organism evidence="4 5">
    <name type="scientific">Thermovirga lienii (strain ATCC BAA-1197 / DSM 17291 / Cas60314)</name>
    <dbReference type="NCBI Taxonomy" id="580340"/>
    <lineage>
        <taxon>Bacteria</taxon>
        <taxon>Thermotogati</taxon>
        <taxon>Synergistota</taxon>
        <taxon>Synergistia</taxon>
        <taxon>Synergistales</taxon>
        <taxon>Thermovirgaceae</taxon>
        <taxon>Thermovirga</taxon>
    </lineage>
</organism>
<dbReference type="InterPro" id="IPR046342">
    <property type="entry name" value="CBS_dom_sf"/>
</dbReference>
<dbReference type="PANTHER" id="PTHR48108:SF6">
    <property type="entry name" value="CBS DOMAIN-CONTAINING PROTEIN CBSX1, CHLOROPLASTIC"/>
    <property type="match status" value="1"/>
</dbReference>
<dbReference type="CDD" id="cd04586">
    <property type="entry name" value="CBS_pair_BON_assoc"/>
    <property type="match status" value="1"/>
</dbReference>
<dbReference type="KEGG" id="tli:Tlie_0905"/>
<dbReference type="PANTHER" id="PTHR48108">
    <property type="entry name" value="CBS DOMAIN-CONTAINING PROTEIN CBSX2, CHLOROPLASTIC"/>
    <property type="match status" value="1"/>
</dbReference>
<dbReference type="eggNOG" id="COG0517">
    <property type="taxonomic scope" value="Bacteria"/>
</dbReference>
<evidence type="ECO:0000256" key="1">
    <source>
        <dbReference type="ARBA" id="ARBA00022737"/>
    </source>
</evidence>
<accession>G7V9T8</accession>
<evidence type="ECO:0000259" key="3">
    <source>
        <dbReference type="PROSITE" id="PS51371"/>
    </source>
</evidence>
<keyword evidence="1" id="KW-0677">Repeat</keyword>
<dbReference type="Pfam" id="PF00571">
    <property type="entry name" value="CBS"/>
    <property type="match status" value="2"/>
</dbReference>